<dbReference type="InParanoid" id="G3AMW0"/>
<sequence>MIFFNCIFANTIQVDPLGITPNASDFNVIEVDSFANLNIADFKNIDNVFKIKGDPLGTTIVNKRRMNMLERFGGNEFKMNDLRDHIENEDDEWIEIKSFEEPIVSVGPRLPLTNCLNQRYGDGGSLEFGLGTAFLLVETVDSDRVVNLIVYYHKFKEKFELQWAVAVTLGYGCNVPKGKVGQMFITPYMAQFSDVQTRTIKIVTTRGWFRKKKRKFKIGKWKVENPVSLFDIRKSPIIQCVTDESLLDCHGKLKGKFRIF</sequence>
<keyword evidence="2" id="KW-1185">Reference proteome</keyword>
<dbReference type="HOGENOM" id="CLU_1078125_0_0_1"/>
<dbReference type="EMBL" id="GL996502">
    <property type="protein sequence ID" value="EGW32374.1"/>
    <property type="molecule type" value="Genomic_DNA"/>
</dbReference>
<gene>
    <name evidence="1" type="ORF">SPAPADRAFT_66995</name>
</gene>
<dbReference type="AlphaFoldDB" id="G3AMW0"/>
<reference evidence="1 2" key="1">
    <citation type="journal article" date="2011" name="Proc. Natl. Acad. Sci. U.S.A.">
        <title>Comparative genomics of xylose-fermenting fungi for enhanced biofuel production.</title>
        <authorList>
            <person name="Wohlbach D.J."/>
            <person name="Kuo A."/>
            <person name="Sato T.K."/>
            <person name="Potts K.M."/>
            <person name="Salamov A.A."/>
            <person name="LaButti K.M."/>
            <person name="Sun H."/>
            <person name="Clum A."/>
            <person name="Pangilinan J.L."/>
            <person name="Lindquist E.A."/>
            <person name="Lucas S."/>
            <person name="Lapidus A."/>
            <person name="Jin M."/>
            <person name="Gunawan C."/>
            <person name="Balan V."/>
            <person name="Dale B.E."/>
            <person name="Jeffries T.W."/>
            <person name="Zinkel R."/>
            <person name="Barry K.W."/>
            <person name="Grigoriev I.V."/>
            <person name="Gasch A.P."/>
        </authorList>
    </citation>
    <scope>NUCLEOTIDE SEQUENCE [LARGE SCALE GENOMIC DNA]</scope>
    <source>
        <strain evidence="2">NRRL Y-27907 / 11-Y1</strain>
    </source>
</reference>
<evidence type="ECO:0000313" key="2">
    <source>
        <dbReference type="Proteomes" id="UP000000709"/>
    </source>
</evidence>
<organism evidence="2">
    <name type="scientific">Spathaspora passalidarum (strain NRRL Y-27907 / 11-Y1)</name>
    <dbReference type="NCBI Taxonomy" id="619300"/>
    <lineage>
        <taxon>Eukaryota</taxon>
        <taxon>Fungi</taxon>
        <taxon>Dikarya</taxon>
        <taxon>Ascomycota</taxon>
        <taxon>Saccharomycotina</taxon>
        <taxon>Pichiomycetes</taxon>
        <taxon>Debaryomycetaceae</taxon>
        <taxon>Spathaspora</taxon>
    </lineage>
</organism>
<protein>
    <submittedName>
        <fullName evidence="1">Uncharacterized protein</fullName>
    </submittedName>
</protein>
<dbReference type="OMA" id="WKEISKM"/>
<proteinExistence type="predicted"/>
<dbReference type="OrthoDB" id="4022836at2759"/>
<dbReference type="KEGG" id="spaa:SPAPADRAFT_66995"/>
<dbReference type="GeneID" id="18875129"/>
<name>G3AMW0_SPAPN</name>
<accession>G3AMW0</accession>
<dbReference type="RefSeq" id="XP_007375650.1">
    <property type="nucleotide sequence ID" value="XM_007375588.1"/>
</dbReference>
<evidence type="ECO:0000313" key="1">
    <source>
        <dbReference type="EMBL" id="EGW32374.1"/>
    </source>
</evidence>
<dbReference type="Proteomes" id="UP000000709">
    <property type="component" value="Unassembled WGS sequence"/>
</dbReference>
<dbReference type="eggNOG" id="ENOG502RQBI">
    <property type="taxonomic scope" value="Eukaryota"/>
</dbReference>